<protein>
    <submittedName>
        <fullName evidence="2">Uma2 family endonuclease</fullName>
    </submittedName>
</protein>
<evidence type="ECO:0000313" key="3">
    <source>
        <dbReference type="Proteomes" id="UP001479933"/>
    </source>
</evidence>
<organism evidence="2 3">
    <name type="scientific">Gordonia hydrophobica</name>
    <dbReference type="NCBI Taxonomy" id="40516"/>
    <lineage>
        <taxon>Bacteria</taxon>
        <taxon>Bacillati</taxon>
        <taxon>Actinomycetota</taxon>
        <taxon>Actinomycetes</taxon>
        <taxon>Mycobacteriales</taxon>
        <taxon>Gordoniaceae</taxon>
        <taxon>Gordonia</taxon>
    </lineage>
</organism>
<keyword evidence="2" id="KW-0378">Hydrolase</keyword>
<sequence>MTAQTQPRELLSLAQWDALGEDDSARSELQEGVLIVSPKARIEHQNAIARLCAAILPQLPSDWHVAAEPELVLETKTPATVRIPDVVVHSRASGPRLVAQDVALVVEVPSPGTRGTDLVMKRHEYAAAQIPNYWIVDLTTSRLEALSLVAGEYVGDWGDGTVTTDGPVTVTLDPEALFPAR</sequence>
<keyword evidence="2" id="KW-0255">Endonuclease</keyword>
<evidence type="ECO:0000313" key="2">
    <source>
        <dbReference type="EMBL" id="WYY07905.1"/>
    </source>
</evidence>
<dbReference type="InterPro" id="IPR008538">
    <property type="entry name" value="Uma2"/>
</dbReference>
<dbReference type="SUPFAM" id="SSF52980">
    <property type="entry name" value="Restriction endonuclease-like"/>
    <property type="match status" value="1"/>
</dbReference>
<name>A0ABZ2U2J6_9ACTN</name>
<dbReference type="Proteomes" id="UP001479933">
    <property type="component" value="Chromosome"/>
</dbReference>
<reference evidence="2 3" key="1">
    <citation type="journal article" date="2023" name="Virus Evol.">
        <title>Computational host range prediction-The good, the bad, and the ugly.</title>
        <authorList>
            <person name="Howell A.A."/>
            <person name="Versoza C.J."/>
            <person name="Pfeifer S.P."/>
        </authorList>
    </citation>
    <scope>NUCLEOTIDE SEQUENCE [LARGE SCALE GENOMIC DNA]</scope>
    <source>
        <strain evidence="2 3">1610/1b</strain>
    </source>
</reference>
<dbReference type="EMBL" id="CP136137">
    <property type="protein sequence ID" value="WYY07905.1"/>
    <property type="molecule type" value="Genomic_DNA"/>
</dbReference>
<gene>
    <name evidence="2" type="ORF">RVF87_02120</name>
</gene>
<dbReference type="InterPro" id="IPR011335">
    <property type="entry name" value="Restrct_endonuc-II-like"/>
</dbReference>
<keyword evidence="2" id="KW-0540">Nuclease</keyword>
<dbReference type="CDD" id="cd06260">
    <property type="entry name" value="DUF820-like"/>
    <property type="match status" value="1"/>
</dbReference>
<keyword evidence="3" id="KW-1185">Reference proteome</keyword>
<accession>A0ABZ2U2J6</accession>
<dbReference type="InterPro" id="IPR012296">
    <property type="entry name" value="Nuclease_put_TT1808"/>
</dbReference>
<dbReference type="RefSeq" id="WP_066171095.1">
    <property type="nucleotide sequence ID" value="NZ_CP136137.1"/>
</dbReference>
<dbReference type="GO" id="GO:0004519">
    <property type="term" value="F:endonuclease activity"/>
    <property type="evidence" value="ECO:0007669"/>
    <property type="project" value="UniProtKB-KW"/>
</dbReference>
<dbReference type="PANTHER" id="PTHR34107">
    <property type="entry name" value="SLL0198 PROTEIN-RELATED"/>
    <property type="match status" value="1"/>
</dbReference>
<dbReference type="Pfam" id="PF05685">
    <property type="entry name" value="Uma2"/>
    <property type="match status" value="1"/>
</dbReference>
<dbReference type="Gene3D" id="3.90.1570.10">
    <property type="entry name" value="tt1808, chain A"/>
    <property type="match status" value="1"/>
</dbReference>
<feature type="domain" description="Putative restriction endonuclease" evidence="1">
    <location>
        <begin position="16"/>
        <end position="154"/>
    </location>
</feature>
<evidence type="ECO:0000259" key="1">
    <source>
        <dbReference type="Pfam" id="PF05685"/>
    </source>
</evidence>
<proteinExistence type="predicted"/>
<dbReference type="PANTHER" id="PTHR34107:SF2">
    <property type="entry name" value="SLL0888 PROTEIN"/>
    <property type="match status" value="1"/>
</dbReference>